<dbReference type="InterPro" id="IPR001638">
    <property type="entry name" value="Solute-binding_3/MltF_N"/>
</dbReference>
<evidence type="ECO:0000256" key="1">
    <source>
        <dbReference type="ARBA" id="ARBA00010333"/>
    </source>
</evidence>
<feature type="chain" id="PRO_5012391408" evidence="3">
    <location>
        <begin position="30"/>
        <end position="297"/>
    </location>
</feature>
<protein>
    <submittedName>
        <fullName evidence="5">Amino acid ABC transporter substrate-binding protein, PAAT family</fullName>
    </submittedName>
</protein>
<dbReference type="PANTHER" id="PTHR35936:SF17">
    <property type="entry name" value="ARGININE-BINDING EXTRACELLULAR PROTEIN ARTP"/>
    <property type="match status" value="1"/>
</dbReference>
<evidence type="ECO:0000256" key="2">
    <source>
        <dbReference type="ARBA" id="ARBA00022729"/>
    </source>
</evidence>
<feature type="domain" description="Solute-binding protein family 3/N-terminal" evidence="4">
    <location>
        <begin position="38"/>
        <end position="279"/>
    </location>
</feature>
<feature type="signal peptide" evidence="3">
    <location>
        <begin position="1"/>
        <end position="29"/>
    </location>
</feature>
<organism evidence="5 6">
    <name type="scientific">Thiothrix eikelboomii</name>
    <dbReference type="NCBI Taxonomy" id="92487"/>
    <lineage>
        <taxon>Bacteria</taxon>
        <taxon>Pseudomonadati</taxon>
        <taxon>Pseudomonadota</taxon>
        <taxon>Gammaproteobacteria</taxon>
        <taxon>Thiotrichales</taxon>
        <taxon>Thiotrichaceae</taxon>
        <taxon>Thiothrix</taxon>
    </lineage>
</organism>
<dbReference type="EMBL" id="FUYB01000020">
    <property type="protein sequence ID" value="SKA91221.1"/>
    <property type="molecule type" value="Genomic_DNA"/>
</dbReference>
<dbReference type="STRING" id="92487.SAMN02745130_03233"/>
<evidence type="ECO:0000313" key="6">
    <source>
        <dbReference type="Proteomes" id="UP000190460"/>
    </source>
</evidence>
<proteinExistence type="inferred from homology"/>
<name>A0A1T4XQ13_9GAMM</name>
<keyword evidence="2 3" id="KW-0732">Signal</keyword>
<comment type="similarity">
    <text evidence="1">Belongs to the bacterial solute-binding protein 3 family.</text>
</comment>
<dbReference type="NCBIfam" id="TIGR03871">
    <property type="entry name" value="ABC_peri_MoxJ_2"/>
    <property type="match status" value="1"/>
</dbReference>
<dbReference type="Gene3D" id="3.40.190.10">
    <property type="entry name" value="Periplasmic binding protein-like II"/>
    <property type="match status" value="2"/>
</dbReference>
<evidence type="ECO:0000313" key="5">
    <source>
        <dbReference type="EMBL" id="SKA91221.1"/>
    </source>
</evidence>
<dbReference type="InterPro" id="IPR022448">
    <property type="entry name" value="Quinoprotein_dehydrogenase"/>
</dbReference>
<evidence type="ECO:0000259" key="4">
    <source>
        <dbReference type="SMART" id="SM00062"/>
    </source>
</evidence>
<dbReference type="SMART" id="SM00062">
    <property type="entry name" value="PBPb"/>
    <property type="match status" value="1"/>
</dbReference>
<dbReference type="PANTHER" id="PTHR35936">
    <property type="entry name" value="MEMBRANE-BOUND LYTIC MUREIN TRANSGLYCOSYLASE F"/>
    <property type="match status" value="1"/>
</dbReference>
<dbReference type="RefSeq" id="WP_078923676.1">
    <property type="nucleotide sequence ID" value="NZ_FUYB01000020.1"/>
</dbReference>
<gene>
    <name evidence="5" type="ORF">SAMN02745130_03233</name>
</gene>
<evidence type="ECO:0000256" key="3">
    <source>
        <dbReference type="SAM" id="SignalP"/>
    </source>
</evidence>
<keyword evidence="6" id="KW-1185">Reference proteome</keyword>
<sequence length="297" mass="32483">MKLVKPASNLSALCICLGLVGVCLNPAVADDPPPARQALKVCADPQYLPFSNQEGKGYENRLAQIIATELQLPIEYTWFPQRLGFIRNTLRQELPDGTGFLCDLVMGLPQGYELTATTDPYMQSTYALVIRSDGSLSKLQQATDLLTSDPANAEQIKIGITETSPGAAWLAKYQLHQYMSPYAAQTGDPADFPGKPILTDLLAGQLDAAIVWGPTAAYFTRHQQAGRSLKMLPLKSEAGVKFNYAISAGVRFGEKAWKEQINTILHNKQAEIQKILREEYQIPLVDDAGEVLAATSQ</sequence>
<dbReference type="Proteomes" id="UP000190460">
    <property type="component" value="Unassembled WGS sequence"/>
</dbReference>
<dbReference type="SUPFAM" id="SSF53850">
    <property type="entry name" value="Periplasmic binding protein-like II"/>
    <property type="match status" value="1"/>
</dbReference>
<dbReference type="AlphaFoldDB" id="A0A1T4XQ13"/>
<dbReference type="OrthoDB" id="176845at2"/>
<accession>A0A1T4XQ13</accession>
<reference evidence="5 6" key="1">
    <citation type="submission" date="2017-02" db="EMBL/GenBank/DDBJ databases">
        <authorList>
            <person name="Peterson S.W."/>
        </authorList>
    </citation>
    <scope>NUCLEOTIDE SEQUENCE [LARGE SCALE GENOMIC DNA]</scope>
    <source>
        <strain evidence="5 6">ATCC 49788</strain>
    </source>
</reference>